<comment type="function">
    <text evidence="1">Involved in formation and maintenance of cell shape.</text>
</comment>
<dbReference type="NCBIfam" id="NF010532">
    <property type="entry name" value="PRK13922.9-3"/>
    <property type="match status" value="1"/>
</dbReference>
<dbReference type="InterPro" id="IPR055342">
    <property type="entry name" value="MreC_beta-barrel_core"/>
</dbReference>
<feature type="domain" description="Rod shape-determining protein MreC beta-barrel core" evidence="2">
    <location>
        <begin position="109"/>
        <end position="256"/>
    </location>
</feature>
<dbReference type="Pfam" id="PF04085">
    <property type="entry name" value="MreC"/>
    <property type="match status" value="1"/>
</dbReference>
<dbReference type="EMBL" id="JAHWDP010000001">
    <property type="protein sequence ID" value="MBW2936829.1"/>
    <property type="molecule type" value="Genomic_DNA"/>
</dbReference>
<dbReference type="AlphaFoldDB" id="A0A9X1JUG8"/>
<sequence length="276" mass="30951">MQQIIYFFIRNKNFLLFFVLFLISVFLTINSHSYHKNQYVNSANFISGGVFSVKSSITDYFDLKDQNQKLTEENRLLRLHLQNIEETIPALDSIQPVNDSVFSIVGAKVINNSYSKTKNQLTINKGSADDVVIDMGVISSEGVVGIVSHTSKNFASVQSILNSNSQVAAKFKKSNHFGTMIWDGKNPNVVQLKEIPRVANVALGDTIVTDGRSTIFPEGVMIGTVKDFVIEDVGDYYNISIDLFTDMTSLKHVYLIARKDAKEIKELEKEATHVEQ</sequence>
<evidence type="ECO:0000313" key="3">
    <source>
        <dbReference type="EMBL" id="MBW2936829.1"/>
    </source>
</evidence>
<evidence type="ECO:0000256" key="1">
    <source>
        <dbReference type="PIRNR" id="PIRNR038471"/>
    </source>
</evidence>
<dbReference type="GO" id="GO:0008360">
    <property type="term" value="P:regulation of cell shape"/>
    <property type="evidence" value="ECO:0007669"/>
    <property type="project" value="InterPro"/>
</dbReference>
<accession>A0A9X1JUG8</accession>
<dbReference type="GO" id="GO:0005886">
    <property type="term" value="C:plasma membrane"/>
    <property type="evidence" value="ECO:0007669"/>
    <property type="project" value="TreeGrafter"/>
</dbReference>
<evidence type="ECO:0000313" key="4">
    <source>
        <dbReference type="Proteomes" id="UP001138686"/>
    </source>
</evidence>
<keyword evidence="1" id="KW-0133">Cell shape</keyword>
<comment type="caution">
    <text evidence="3">The sequence shown here is derived from an EMBL/GenBank/DDBJ whole genome shotgun (WGS) entry which is preliminary data.</text>
</comment>
<organism evidence="3 4">
    <name type="scientific">Halomarinibacterium sedimenti</name>
    <dbReference type="NCBI Taxonomy" id="2857106"/>
    <lineage>
        <taxon>Bacteria</taxon>
        <taxon>Pseudomonadati</taxon>
        <taxon>Bacteroidota</taxon>
        <taxon>Flavobacteriia</taxon>
        <taxon>Flavobacteriales</taxon>
        <taxon>Flavobacteriaceae</taxon>
        <taxon>Halomarinibacterium</taxon>
    </lineage>
</organism>
<proteinExistence type="inferred from homology"/>
<keyword evidence="4" id="KW-1185">Reference proteome</keyword>
<reference evidence="3" key="1">
    <citation type="submission" date="2021-07" db="EMBL/GenBank/DDBJ databases">
        <title>Aureisphaera sp. CAU 1614 isolated from sea sediment.</title>
        <authorList>
            <person name="Kim W."/>
        </authorList>
    </citation>
    <scope>NUCLEOTIDE SEQUENCE</scope>
    <source>
        <strain evidence="3">CAU 1614</strain>
    </source>
</reference>
<evidence type="ECO:0000259" key="2">
    <source>
        <dbReference type="Pfam" id="PF04085"/>
    </source>
</evidence>
<protein>
    <recommendedName>
        <fullName evidence="1">Cell shape-determining protein MreC</fullName>
    </recommendedName>
    <alternativeName>
        <fullName evidence="1">Cell shape protein MreC</fullName>
    </alternativeName>
</protein>
<gene>
    <name evidence="3" type="primary">mreC</name>
    <name evidence="3" type="ORF">KXJ69_01850</name>
</gene>
<dbReference type="RefSeq" id="WP_219050712.1">
    <property type="nucleotide sequence ID" value="NZ_JAHWDP010000001.1"/>
</dbReference>
<dbReference type="PANTHER" id="PTHR34138:SF1">
    <property type="entry name" value="CELL SHAPE-DETERMINING PROTEIN MREC"/>
    <property type="match status" value="1"/>
</dbReference>
<name>A0A9X1JUG8_9FLAO</name>
<dbReference type="PANTHER" id="PTHR34138">
    <property type="entry name" value="CELL SHAPE-DETERMINING PROTEIN MREC"/>
    <property type="match status" value="1"/>
</dbReference>
<dbReference type="PIRSF" id="PIRSF038471">
    <property type="entry name" value="MreC"/>
    <property type="match status" value="1"/>
</dbReference>
<comment type="similarity">
    <text evidence="1">Belongs to the MreC family.</text>
</comment>
<dbReference type="Proteomes" id="UP001138686">
    <property type="component" value="Unassembled WGS sequence"/>
</dbReference>
<dbReference type="NCBIfam" id="TIGR00219">
    <property type="entry name" value="mreC"/>
    <property type="match status" value="1"/>
</dbReference>
<dbReference type="InterPro" id="IPR007221">
    <property type="entry name" value="MreC"/>
</dbReference>